<name>A0AAV0KGK9_9ROSI</name>
<feature type="region of interest" description="Disordered" evidence="1">
    <location>
        <begin position="51"/>
        <end position="70"/>
    </location>
</feature>
<proteinExistence type="predicted"/>
<evidence type="ECO:0000313" key="3">
    <source>
        <dbReference type="Proteomes" id="UP001154282"/>
    </source>
</evidence>
<gene>
    <name evidence="2" type="ORF">LITE_LOCUS18763</name>
</gene>
<keyword evidence="3" id="KW-1185">Reference proteome</keyword>
<evidence type="ECO:0000313" key="2">
    <source>
        <dbReference type="EMBL" id="CAI0421494.1"/>
    </source>
</evidence>
<reference evidence="2" key="1">
    <citation type="submission" date="2022-08" db="EMBL/GenBank/DDBJ databases">
        <authorList>
            <person name="Gutierrez-Valencia J."/>
        </authorList>
    </citation>
    <scope>NUCLEOTIDE SEQUENCE</scope>
</reference>
<dbReference type="Proteomes" id="UP001154282">
    <property type="component" value="Unassembled WGS sequence"/>
</dbReference>
<comment type="caution">
    <text evidence="2">The sequence shown here is derived from an EMBL/GenBank/DDBJ whole genome shotgun (WGS) entry which is preliminary data.</text>
</comment>
<protein>
    <submittedName>
        <fullName evidence="2">Uncharacterized protein</fullName>
    </submittedName>
</protein>
<sequence>MSESLAADEIVAELRNDIREQNQQLDEAYAEIDAKDKLLKEKDKEIAELKKAAATAQSGGGGAAGESLTGDQIVEELRNDIREQNQQLDEAYAEIDAKAKEIADLKKQLAAGSTAGAGAGGGSGSSAADAEEIKKLKEQVAKLKAAMNALLDA</sequence>
<evidence type="ECO:0000256" key="1">
    <source>
        <dbReference type="SAM" id="MobiDB-lite"/>
    </source>
</evidence>
<accession>A0AAV0KGK9</accession>
<dbReference type="AlphaFoldDB" id="A0AAV0KGK9"/>
<dbReference type="EMBL" id="CAMGYJ010000005">
    <property type="protein sequence ID" value="CAI0421494.1"/>
    <property type="molecule type" value="Genomic_DNA"/>
</dbReference>
<organism evidence="2 3">
    <name type="scientific">Linum tenue</name>
    <dbReference type="NCBI Taxonomy" id="586396"/>
    <lineage>
        <taxon>Eukaryota</taxon>
        <taxon>Viridiplantae</taxon>
        <taxon>Streptophyta</taxon>
        <taxon>Embryophyta</taxon>
        <taxon>Tracheophyta</taxon>
        <taxon>Spermatophyta</taxon>
        <taxon>Magnoliopsida</taxon>
        <taxon>eudicotyledons</taxon>
        <taxon>Gunneridae</taxon>
        <taxon>Pentapetalae</taxon>
        <taxon>rosids</taxon>
        <taxon>fabids</taxon>
        <taxon>Malpighiales</taxon>
        <taxon>Linaceae</taxon>
        <taxon>Linum</taxon>
    </lineage>
</organism>